<evidence type="ECO:0000256" key="1">
    <source>
        <dbReference type="ARBA" id="ARBA00022603"/>
    </source>
</evidence>
<keyword evidence="2" id="KW-0808">Transferase</keyword>
<dbReference type="Gene3D" id="3.90.1420.10">
    <property type="entry name" value="Rubisco LSMT, substrate-binding domain"/>
    <property type="match status" value="1"/>
</dbReference>
<dbReference type="GeneID" id="25902195"/>
<dbReference type="EMBL" id="KQ241665">
    <property type="protein sequence ID" value="KNC86165.1"/>
    <property type="molecule type" value="Genomic_DNA"/>
</dbReference>
<dbReference type="OrthoDB" id="441812at2759"/>
<dbReference type="RefSeq" id="XP_014160067.1">
    <property type="nucleotide sequence ID" value="XM_014304592.1"/>
</dbReference>
<reference evidence="5 6" key="1">
    <citation type="submission" date="2011-02" db="EMBL/GenBank/DDBJ databases">
        <title>The Genome Sequence of Sphaeroforma arctica JP610.</title>
        <authorList>
            <consortium name="The Broad Institute Genome Sequencing Platform"/>
            <person name="Russ C."/>
            <person name="Cuomo C."/>
            <person name="Young S.K."/>
            <person name="Zeng Q."/>
            <person name="Gargeya S."/>
            <person name="Alvarado L."/>
            <person name="Berlin A."/>
            <person name="Chapman S.B."/>
            <person name="Chen Z."/>
            <person name="Freedman E."/>
            <person name="Gellesch M."/>
            <person name="Goldberg J."/>
            <person name="Griggs A."/>
            <person name="Gujja S."/>
            <person name="Heilman E."/>
            <person name="Heiman D."/>
            <person name="Howarth C."/>
            <person name="Mehta T."/>
            <person name="Neiman D."/>
            <person name="Pearson M."/>
            <person name="Roberts A."/>
            <person name="Saif S."/>
            <person name="Shea T."/>
            <person name="Shenoy N."/>
            <person name="Sisk P."/>
            <person name="Stolte C."/>
            <person name="Sykes S."/>
            <person name="White J."/>
            <person name="Yandava C."/>
            <person name="Burger G."/>
            <person name="Gray M.W."/>
            <person name="Holland P.W.H."/>
            <person name="King N."/>
            <person name="Lang F.B.F."/>
            <person name="Roger A.J."/>
            <person name="Ruiz-Trillo I."/>
            <person name="Haas B."/>
            <person name="Nusbaum C."/>
            <person name="Birren B."/>
        </authorList>
    </citation>
    <scope>NUCLEOTIDE SEQUENCE [LARGE SCALE GENOMIC DNA]</scope>
    <source>
        <strain evidence="5 6">JP610</strain>
    </source>
</reference>
<accession>A0A0L0GAZ4</accession>
<dbReference type="Proteomes" id="UP000054560">
    <property type="component" value="Unassembled WGS sequence"/>
</dbReference>
<evidence type="ECO:0000256" key="2">
    <source>
        <dbReference type="ARBA" id="ARBA00022679"/>
    </source>
</evidence>
<dbReference type="PANTHER" id="PTHR13271:SF47">
    <property type="entry name" value="ACTIN-HISTIDINE N-METHYLTRANSFERASE"/>
    <property type="match status" value="1"/>
</dbReference>
<gene>
    <name evidence="5" type="ORF">SARC_01691</name>
</gene>
<protein>
    <recommendedName>
        <fullName evidence="4">Rubisco LSMT substrate-binding domain-containing protein</fullName>
    </recommendedName>
</protein>
<dbReference type="GO" id="GO:0016279">
    <property type="term" value="F:protein-lysine N-methyltransferase activity"/>
    <property type="evidence" value="ECO:0007669"/>
    <property type="project" value="TreeGrafter"/>
</dbReference>
<keyword evidence="6" id="KW-1185">Reference proteome</keyword>
<organism evidence="5 6">
    <name type="scientific">Sphaeroforma arctica JP610</name>
    <dbReference type="NCBI Taxonomy" id="667725"/>
    <lineage>
        <taxon>Eukaryota</taxon>
        <taxon>Ichthyosporea</taxon>
        <taxon>Ichthyophonida</taxon>
        <taxon>Sphaeroforma</taxon>
    </lineage>
</organism>
<evidence type="ECO:0000313" key="6">
    <source>
        <dbReference type="Proteomes" id="UP000054560"/>
    </source>
</evidence>
<dbReference type="InterPro" id="IPR036464">
    <property type="entry name" value="Rubisco_LSMT_subst-bd_sf"/>
</dbReference>
<dbReference type="GO" id="GO:0032259">
    <property type="term" value="P:methylation"/>
    <property type="evidence" value="ECO:0007669"/>
    <property type="project" value="UniProtKB-KW"/>
</dbReference>
<evidence type="ECO:0000259" key="4">
    <source>
        <dbReference type="Pfam" id="PF09273"/>
    </source>
</evidence>
<dbReference type="PANTHER" id="PTHR13271">
    <property type="entry name" value="UNCHARACTERIZED PUTATIVE METHYLTRANSFERASE"/>
    <property type="match status" value="1"/>
</dbReference>
<keyword evidence="3" id="KW-0949">S-adenosyl-L-methionine</keyword>
<evidence type="ECO:0000313" key="5">
    <source>
        <dbReference type="EMBL" id="KNC86165.1"/>
    </source>
</evidence>
<sequence length="204" mass="22908">MPVLQITSFYNDEEGCIECSAMNHFAAGQQVAMFYGPRTTAEFLLYSGFVPTPNTYDTLSLVLGVSTRDKLFAKKQQVLKMVSMPITLSFKLPRDVSLLGLPVELVAFLRVYTSNEMELDVLAALSRERFTEHFQQDVGALASDKEWIKFLRMRCQLLAMKYKPGQAQPADVGDVAWALAETVKANEKQILDTYIAHLSRLANT</sequence>
<keyword evidence="1" id="KW-0489">Methyltransferase</keyword>
<dbReference type="Pfam" id="PF09273">
    <property type="entry name" value="Rubis-subs-bind"/>
    <property type="match status" value="1"/>
</dbReference>
<dbReference type="SUPFAM" id="SSF81822">
    <property type="entry name" value="RuBisCo LSMT C-terminal, substrate-binding domain"/>
    <property type="match status" value="1"/>
</dbReference>
<dbReference type="InterPro" id="IPR015353">
    <property type="entry name" value="Rubisco_LSMT_subst-bd"/>
</dbReference>
<evidence type="ECO:0000256" key="3">
    <source>
        <dbReference type="ARBA" id="ARBA00022691"/>
    </source>
</evidence>
<dbReference type="STRING" id="667725.A0A0L0GAZ4"/>
<dbReference type="InterPro" id="IPR050600">
    <property type="entry name" value="SETD3_SETD6_MTase"/>
</dbReference>
<proteinExistence type="predicted"/>
<name>A0A0L0GAZ4_9EUKA</name>
<dbReference type="eggNOG" id="KOG1337">
    <property type="taxonomic scope" value="Eukaryota"/>
</dbReference>
<dbReference type="Gene3D" id="3.90.1410.10">
    <property type="entry name" value="set domain protein methyltransferase, domain 1"/>
    <property type="match status" value="1"/>
</dbReference>
<dbReference type="AlphaFoldDB" id="A0A0L0GAZ4"/>
<feature type="domain" description="Rubisco LSMT substrate-binding" evidence="4">
    <location>
        <begin position="67"/>
        <end position="163"/>
    </location>
</feature>